<dbReference type="InterPro" id="IPR000073">
    <property type="entry name" value="AB_hydrolase_1"/>
</dbReference>
<dbReference type="Gene3D" id="3.40.50.1820">
    <property type="entry name" value="alpha/beta hydrolase"/>
    <property type="match status" value="1"/>
</dbReference>
<sequence length="315" mass="35839">MTVIPTTTGEIPFKAPGTDKPCKTWYKIVGDIESSDKTPLITLHGGPGAGYNYLTPLIDIYTQYKIPVIFYDQIGCGQSTHFPERMGDNDFWTFDLFLSELDNLIDTLGLREKGFYLLGQSWGGVLAGICATSRLKGLKKVIIASGPASLPLYVKGTKRLLSRLPEEVRKVLEEADRKGDYESPEYEKAAGVYYDRHVCRLEHPYPEDLQASFENLKADPSSYITVQGPSEFVITGWIKDWEGWQDAHKVEVDTLLLNAKYDEVTDICVEPWFRHIPRIKWVTFENSSHMAHWEERERYMQVVGEFLASSGQNVR</sequence>
<dbReference type="SUPFAM" id="SSF53474">
    <property type="entry name" value="alpha/beta-Hydrolases"/>
    <property type="match status" value="1"/>
</dbReference>
<organism evidence="4 5">
    <name type="scientific">Rhypophila decipiens</name>
    <dbReference type="NCBI Taxonomy" id="261697"/>
    <lineage>
        <taxon>Eukaryota</taxon>
        <taxon>Fungi</taxon>
        <taxon>Dikarya</taxon>
        <taxon>Ascomycota</taxon>
        <taxon>Pezizomycotina</taxon>
        <taxon>Sordariomycetes</taxon>
        <taxon>Sordariomycetidae</taxon>
        <taxon>Sordariales</taxon>
        <taxon>Naviculisporaceae</taxon>
        <taxon>Rhypophila</taxon>
    </lineage>
</organism>
<dbReference type="Proteomes" id="UP001301769">
    <property type="component" value="Unassembled WGS sequence"/>
</dbReference>
<keyword evidence="2" id="KW-0378">Hydrolase</keyword>
<reference evidence="4" key="2">
    <citation type="submission" date="2023-05" db="EMBL/GenBank/DDBJ databases">
        <authorList>
            <consortium name="Lawrence Berkeley National Laboratory"/>
            <person name="Steindorff A."/>
            <person name="Hensen N."/>
            <person name="Bonometti L."/>
            <person name="Westerberg I."/>
            <person name="Brannstrom I.O."/>
            <person name="Guillou S."/>
            <person name="Cros-Aarteil S."/>
            <person name="Calhoun S."/>
            <person name="Haridas S."/>
            <person name="Kuo A."/>
            <person name="Mondo S."/>
            <person name="Pangilinan J."/>
            <person name="Riley R."/>
            <person name="Labutti K."/>
            <person name="Andreopoulos B."/>
            <person name="Lipzen A."/>
            <person name="Chen C."/>
            <person name="Yanf M."/>
            <person name="Daum C."/>
            <person name="Ng V."/>
            <person name="Clum A."/>
            <person name="Ohm R."/>
            <person name="Martin F."/>
            <person name="Silar P."/>
            <person name="Natvig D."/>
            <person name="Lalanne C."/>
            <person name="Gautier V."/>
            <person name="Ament-Velasquez S.L."/>
            <person name="Kruys A."/>
            <person name="Hutchinson M.I."/>
            <person name="Powell A.J."/>
            <person name="Barry K."/>
            <person name="Miller A.N."/>
            <person name="Grigoriev I.V."/>
            <person name="Debuchy R."/>
            <person name="Gladieux P."/>
            <person name="Thoren M.H."/>
            <person name="Johannesson H."/>
        </authorList>
    </citation>
    <scope>NUCLEOTIDE SEQUENCE</scope>
    <source>
        <strain evidence="4">PSN293</strain>
    </source>
</reference>
<evidence type="ECO:0000259" key="3">
    <source>
        <dbReference type="Pfam" id="PF00561"/>
    </source>
</evidence>
<dbReference type="PANTHER" id="PTHR43194:SF2">
    <property type="entry name" value="PEROXISOMAL MEMBRANE PROTEIN LPX1"/>
    <property type="match status" value="1"/>
</dbReference>
<dbReference type="AlphaFoldDB" id="A0AAN6YC35"/>
<evidence type="ECO:0000256" key="1">
    <source>
        <dbReference type="ARBA" id="ARBA00010088"/>
    </source>
</evidence>
<evidence type="ECO:0000313" key="4">
    <source>
        <dbReference type="EMBL" id="KAK4216299.1"/>
    </source>
</evidence>
<dbReference type="Pfam" id="PF00561">
    <property type="entry name" value="Abhydrolase_1"/>
    <property type="match status" value="1"/>
</dbReference>
<name>A0AAN6YC35_9PEZI</name>
<keyword evidence="5" id="KW-1185">Reference proteome</keyword>
<dbReference type="PANTHER" id="PTHR43194">
    <property type="entry name" value="HYDROLASE ALPHA/BETA FOLD FAMILY"/>
    <property type="match status" value="1"/>
</dbReference>
<dbReference type="EMBL" id="MU858070">
    <property type="protein sequence ID" value="KAK4216299.1"/>
    <property type="molecule type" value="Genomic_DNA"/>
</dbReference>
<gene>
    <name evidence="4" type="ORF">QBC37DRAFT_98675</name>
</gene>
<protein>
    <submittedName>
        <fullName evidence="4">L-amino acid amidase</fullName>
    </submittedName>
</protein>
<dbReference type="GO" id="GO:0006508">
    <property type="term" value="P:proteolysis"/>
    <property type="evidence" value="ECO:0007669"/>
    <property type="project" value="InterPro"/>
</dbReference>
<comment type="similarity">
    <text evidence="1">Belongs to the peptidase S33 family.</text>
</comment>
<dbReference type="PIRSF" id="PIRSF005539">
    <property type="entry name" value="Pept_S33_TRI_F1"/>
    <property type="match status" value="1"/>
</dbReference>
<dbReference type="InterPro" id="IPR005945">
    <property type="entry name" value="Pro_imino_pep"/>
</dbReference>
<accession>A0AAN6YC35</accession>
<proteinExistence type="inferred from homology"/>
<feature type="domain" description="AB hydrolase-1" evidence="3">
    <location>
        <begin position="39"/>
        <end position="295"/>
    </location>
</feature>
<evidence type="ECO:0000313" key="5">
    <source>
        <dbReference type="Proteomes" id="UP001301769"/>
    </source>
</evidence>
<dbReference type="PRINTS" id="PR00793">
    <property type="entry name" value="PROAMNOPTASE"/>
</dbReference>
<dbReference type="NCBIfam" id="TIGR01250">
    <property type="entry name" value="pro_imino_pep_2"/>
    <property type="match status" value="1"/>
</dbReference>
<dbReference type="InterPro" id="IPR029058">
    <property type="entry name" value="AB_hydrolase_fold"/>
</dbReference>
<dbReference type="InterPro" id="IPR002410">
    <property type="entry name" value="Peptidase_S33"/>
</dbReference>
<dbReference type="GO" id="GO:0008233">
    <property type="term" value="F:peptidase activity"/>
    <property type="evidence" value="ECO:0007669"/>
    <property type="project" value="InterPro"/>
</dbReference>
<evidence type="ECO:0000256" key="2">
    <source>
        <dbReference type="ARBA" id="ARBA00022801"/>
    </source>
</evidence>
<dbReference type="InterPro" id="IPR050228">
    <property type="entry name" value="Carboxylesterase_BioH"/>
</dbReference>
<reference evidence="4" key="1">
    <citation type="journal article" date="2023" name="Mol. Phylogenet. Evol.">
        <title>Genome-scale phylogeny and comparative genomics of the fungal order Sordariales.</title>
        <authorList>
            <person name="Hensen N."/>
            <person name="Bonometti L."/>
            <person name="Westerberg I."/>
            <person name="Brannstrom I.O."/>
            <person name="Guillou S."/>
            <person name="Cros-Aarteil S."/>
            <person name="Calhoun S."/>
            <person name="Haridas S."/>
            <person name="Kuo A."/>
            <person name="Mondo S."/>
            <person name="Pangilinan J."/>
            <person name="Riley R."/>
            <person name="LaButti K."/>
            <person name="Andreopoulos B."/>
            <person name="Lipzen A."/>
            <person name="Chen C."/>
            <person name="Yan M."/>
            <person name="Daum C."/>
            <person name="Ng V."/>
            <person name="Clum A."/>
            <person name="Steindorff A."/>
            <person name="Ohm R.A."/>
            <person name="Martin F."/>
            <person name="Silar P."/>
            <person name="Natvig D.O."/>
            <person name="Lalanne C."/>
            <person name="Gautier V."/>
            <person name="Ament-Velasquez S.L."/>
            <person name="Kruys A."/>
            <person name="Hutchinson M.I."/>
            <person name="Powell A.J."/>
            <person name="Barry K."/>
            <person name="Miller A.N."/>
            <person name="Grigoriev I.V."/>
            <person name="Debuchy R."/>
            <person name="Gladieux P."/>
            <person name="Hiltunen Thoren M."/>
            <person name="Johannesson H."/>
        </authorList>
    </citation>
    <scope>NUCLEOTIDE SEQUENCE</scope>
    <source>
        <strain evidence="4">PSN293</strain>
    </source>
</reference>
<comment type="caution">
    <text evidence="4">The sequence shown here is derived from an EMBL/GenBank/DDBJ whole genome shotgun (WGS) entry which is preliminary data.</text>
</comment>